<evidence type="ECO:0000313" key="1">
    <source>
        <dbReference type="EMBL" id="UQN15355.1"/>
    </source>
</evidence>
<dbReference type="Gene3D" id="3.40.30.10">
    <property type="entry name" value="Glutaredoxin"/>
    <property type="match status" value="1"/>
</dbReference>
<sequence>MVLAVALGWSIFRIAAKWWGEETANLPMVLDPPVDPEVDHIRGPEDANLTLVEYVDFECEYCAHATPTFFIEGRRLLGDYDARTLTAALESSRRGTRTRETSSGKG</sequence>
<dbReference type="SUPFAM" id="SSF52833">
    <property type="entry name" value="Thioredoxin-like"/>
    <property type="match status" value="1"/>
</dbReference>
<organism evidence="1">
    <name type="scientific">Gulosibacter sediminis</name>
    <dbReference type="NCBI Taxonomy" id="1729695"/>
    <lineage>
        <taxon>Bacteria</taxon>
        <taxon>Bacillati</taxon>
        <taxon>Actinomycetota</taxon>
        <taxon>Actinomycetes</taxon>
        <taxon>Micrococcales</taxon>
        <taxon>Microbacteriaceae</taxon>
        <taxon>Gulosibacter</taxon>
    </lineage>
</organism>
<accession>A0ABY4N093</accession>
<dbReference type="InterPro" id="IPR036249">
    <property type="entry name" value="Thioredoxin-like_sf"/>
</dbReference>
<protein>
    <submittedName>
        <fullName evidence="1">DsbA family protein</fullName>
    </submittedName>
</protein>
<dbReference type="EMBL" id="CP097160">
    <property type="protein sequence ID" value="UQN15355.1"/>
    <property type="molecule type" value="Genomic_DNA"/>
</dbReference>
<proteinExistence type="predicted"/>
<gene>
    <name evidence="1" type="ORF">M3M28_02490</name>
</gene>
<name>A0ABY4N093_9MICO</name>
<reference evidence="1" key="1">
    <citation type="submission" date="2022-05" db="EMBL/GenBank/DDBJ databases">
        <title>Complete genome sequence of toluene-degrading Gulosibacter sediminis strain ACHW.36C.</title>
        <authorList>
            <person name="Wai A.C."/>
            <person name="Lai G.K."/>
            <person name="Griffin S.D."/>
            <person name="Leung F.C."/>
        </authorList>
    </citation>
    <scope>NUCLEOTIDE SEQUENCE [LARGE SCALE GENOMIC DNA]</scope>
    <source>
        <strain evidence="1">ACHW.36C</strain>
    </source>
</reference>